<proteinExistence type="predicted"/>
<organism evidence="1 2">
    <name type="scientific">Cetraspora pellucida</name>
    <dbReference type="NCBI Taxonomy" id="1433469"/>
    <lineage>
        <taxon>Eukaryota</taxon>
        <taxon>Fungi</taxon>
        <taxon>Fungi incertae sedis</taxon>
        <taxon>Mucoromycota</taxon>
        <taxon>Glomeromycotina</taxon>
        <taxon>Glomeromycetes</taxon>
        <taxon>Diversisporales</taxon>
        <taxon>Gigasporaceae</taxon>
        <taxon>Cetraspora</taxon>
    </lineage>
</organism>
<name>A0ACA9MZY9_9GLOM</name>
<protein>
    <submittedName>
        <fullName evidence="1">3322_t:CDS:1</fullName>
    </submittedName>
</protein>
<comment type="caution">
    <text evidence="1">The sequence shown here is derived from an EMBL/GenBank/DDBJ whole genome shotgun (WGS) entry which is preliminary data.</text>
</comment>
<evidence type="ECO:0000313" key="2">
    <source>
        <dbReference type="Proteomes" id="UP000789366"/>
    </source>
</evidence>
<evidence type="ECO:0000313" key="1">
    <source>
        <dbReference type="EMBL" id="CAG8619199.1"/>
    </source>
</evidence>
<dbReference type="EMBL" id="CAJVPW010010795">
    <property type="protein sequence ID" value="CAG8619199.1"/>
    <property type="molecule type" value="Genomic_DNA"/>
</dbReference>
<sequence length="227" mass="26141">MSLTSKPHYVVILSDSTSLCMCMYIINQGMPCQHQYRVLLQSSKAIFHMGFIHTHWFESGPVETTNHITIFQGTKTYTTKLLRYIDQMRIANSYTPTIKENINKKIKFSAMMSVAKTSVQVAMEEGATSELTGLLIEFIMKYHRNTGLNIEEVRYLSDKTQESPNISNPEYHKPKGRPPKRFKSSTEENNVQHIFSSSKTCSYYFEKGHNIRGCNQYKSDLADKKNN</sequence>
<dbReference type="Proteomes" id="UP000789366">
    <property type="component" value="Unassembled WGS sequence"/>
</dbReference>
<keyword evidence="2" id="KW-1185">Reference proteome</keyword>
<gene>
    <name evidence="1" type="ORF">SPELUC_LOCUS7801</name>
</gene>
<reference evidence="1" key="1">
    <citation type="submission" date="2021-06" db="EMBL/GenBank/DDBJ databases">
        <authorList>
            <person name="Kallberg Y."/>
            <person name="Tangrot J."/>
            <person name="Rosling A."/>
        </authorList>
    </citation>
    <scope>NUCLEOTIDE SEQUENCE</scope>
    <source>
        <strain evidence="1">28 12/20/2015</strain>
    </source>
</reference>
<accession>A0ACA9MZY9</accession>